<evidence type="ECO:0000256" key="4">
    <source>
        <dbReference type="ARBA" id="ARBA00022692"/>
    </source>
</evidence>
<evidence type="ECO:0000256" key="3">
    <source>
        <dbReference type="ARBA" id="ARBA00022475"/>
    </source>
</evidence>
<feature type="region of interest" description="Disordered" evidence="7">
    <location>
        <begin position="1"/>
        <end position="28"/>
    </location>
</feature>
<evidence type="ECO:0000313" key="9">
    <source>
        <dbReference type="EMBL" id="GFE17334.1"/>
    </source>
</evidence>
<evidence type="ECO:0000313" key="10">
    <source>
        <dbReference type="Proteomes" id="UP000430079"/>
    </source>
</evidence>
<evidence type="ECO:0000256" key="7">
    <source>
        <dbReference type="SAM" id="MobiDB-lite"/>
    </source>
</evidence>
<dbReference type="AlphaFoldDB" id="A0A640T2C3"/>
<comment type="caution">
    <text evidence="9">The sequence shown here is derived from an EMBL/GenBank/DDBJ whole genome shotgun (WGS) entry which is preliminary data.</text>
</comment>
<gene>
    <name evidence="9" type="ORF">Sgleb_53810</name>
</gene>
<keyword evidence="2" id="KW-0813">Transport</keyword>
<dbReference type="Gene3D" id="1.20.1250.20">
    <property type="entry name" value="MFS general substrate transporter like domains"/>
    <property type="match status" value="1"/>
</dbReference>
<keyword evidence="6 8" id="KW-0472">Membrane</keyword>
<dbReference type="InterPro" id="IPR036259">
    <property type="entry name" value="MFS_trans_sf"/>
</dbReference>
<accession>A0A640T2C3</accession>
<dbReference type="PANTHER" id="PTHR23513">
    <property type="entry name" value="INTEGRAL MEMBRANE EFFLUX PROTEIN-RELATED"/>
    <property type="match status" value="1"/>
</dbReference>
<dbReference type="GO" id="GO:0005886">
    <property type="term" value="C:plasma membrane"/>
    <property type="evidence" value="ECO:0007669"/>
    <property type="project" value="UniProtKB-SubCell"/>
</dbReference>
<dbReference type="Pfam" id="PF05977">
    <property type="entry name" value="MFS_3"/>
    <property type="match status" value="1"/>
</dbReference>
<keyword evidence="10" id="KW-1185">Reference proteome</keyword>
<feature type="transmembrane region" description="Helical" evidence="8">
    <location>
        <begin position="79"/>
        <end position="98"/>
    </location>
</feature>
<dbReference type="Proteomes" id="UP000430079">
    <property type="component" value="Unassembled WGS sequence"/>
</dbReference>
<sequence>MPFRAPGGRCTGDFGRPPAPSPSPAARRRPAALLPDLAPWRSSRDFRLLWCAGAITVFGTFLTVVALPLQLKQLTGSTLAVGALGAVELVPLVVFGLYGGALADFVDRRLLIIGSELALGLISALLLALAGACDMISGFFRSALWNRTIPDELRGRLAGIELLSYATGPQLGQVRDGGPPCSLRAWGRDGGPDGRAGVGVGGRSAVLRGGRAAGAGAVEAAGVRLPDG</sequence>
<dbReference type="SUPFAM" id="SSF103473">
    <property type="entry name" value="MFS general substrate transporter"/>
    <property type="match status" value="1"/>
</dbReference>
<proteinExistence type="predicted"/>
<organism evidence="9 10">
    <name type="scientific">Streptomyces glebosus</name>
    <dbReference type="NCBI Taxonomy" id="249580"/>
    <lineage>
        <taxon>Bacteria</taxon>
        <taxon>Bacillati</taxon>
        <taxon>Actinomycetota</taxon>
        <taxon>Actinomycetes</taxon>
        <taxon>Kitasatosporales</taxon>
        <taxon>Streptomycetaceae</taxon>
        <taxon>Streptomyces</taxon>
    </lineage>
</organism>
<dbReference type="PANTHER" id="PTHR23513:SF9">
    <property type="entry name" value="ENTEROBACTIN EXPORTER ENTS"/>
    <property type="match status" value="1"/>
</dbReference>
<dbReference type="EMBL" id="BLIO01000001">
    <property type="protein sequence ID" value="GFE17334.1"/>
    <property type="molecule type" value="Genomic_DNA"/>
</dbReference>
<name>A0A640T2C3_9ACTN</name>
<keyword evidence="3" id="KW-1003">Cell membrane</keyword>
<feature type="transmembrane region" description="Helical" evidence="8">
    <location>
        <begin position="48"/>
        <end position="67"/>
    </location>
</feature>
<evidence type="ECO:0000256" key="6">
    <source>
        <dbReference type="ARBA" id="ARBA00023136"/>
    </source>
</evidence>
<keyword evidence="4 8" id="KW-0812">Transmembrane</keyword>
<protein>
    <recommendedName>
        <fullName evidence="11">Major facilitator superfamily (MFS) profile domain-containing protein</fullName>
    </recommendedName>
</protein>
<evidence type="ECO:0000256" key="5">
    <source>
        <dbReference type="ARBA" id="ARBA00022989"/>
    </source>
</evidence>
<dbReference type="InterPro" id="IPR010290">
    <property type="entry name" value="TM_effector"/>
</dbReference>
<evidence type="ECO:0000256" key="1">
    <source>
        <dbReference type="ARBA" id="ARBA00004429"/>
    </source>
</evidence>
<comment type="subcellular location">
    <subcellularLocation>
        <location evidence="1">Cell inner membrane</location>
        <topology evidence="1">Multi-pass membrane protein</topology>
    </subcellularLocation>
</comment>
<feature type="transmembrane region" description="Helical" evidence="8">
    <location>
        <begin position="110"/>
        <end position="132"/>
    </location>
</feature>
<reference evidence="9 10" key="1">
    <citation type="submission" date="2019-12" db="EMBL/GenBank/DDBJ databases">
        <title>Whole genome shotgun sequence of Streptomyces hygroscopicus subsp. glebosus NBRC 13786.</title>
        <authorList>
            <person name="Ichikawa N."/>
            <person name="Kimura A."/>
            <person name="Kitahashi Y."/>
            <person name="Komaki H."/>
            <person name="Tamura T."/>
        </authorList>
    </citation>
    <scope>NUCLEOTIDE SEQUENCE [LARGE SCALE GENOMIC DNA]</scope>
    <source>
        <strain evidence="9 10">NBRC 13786</strain>
    </source>
</reference>
<keyword evidence="5 8" id="KW-1133">Transmembrane helix</keyword>
<evidence type="ECO:0008006" key="11">
    <source>
        <dbReference type="Google" id="ProtNLM"/>
    </source>
</evidence>
<evidence type="ECO:0000256" key="2">
    <source>
        <dbReference type="ARBA" id="ARBA00022448"/>
    </source>
</evidence>
<evidence type="ECO:0000256" key="8">
    <source>
        <dbReference type="SAM" id="Phobius"/>
    </source>
</evidence>